<protein>
    <submittedName>
        <fullName evidence="1">Uncharacterized protein</fullName>
    </submittedName>
</protein>
<name>A0A8K0KDU2_LADFU</name>
<evidence type="ECO:0000313" key="2">
    <source>
        <dbReference type="Proteomes" id="UP000792457"/>
    </source>
</evidence>
<keyword evidence="2" id="KW-1185">Reference proteome</keyword>
<sequence>MYSAERTQTSVDAKNARQVVSQLTISKSDHLVHLKIFTLEHKQEEILENYHNATLFTNGIQTYHFVHESNKTPEGIHFIFHQIKNRAQQVTHALDIAQVKVIHDIGDTMIESIEVIFLGVHINNCIKWEAHINNLCSHVATACYLLRRIMDITNKETAVLVYHAYIASRV</sequence>
<dbReference type="EMBL" id="KZ308613">
    <property type="protein sequence ID" value="KAG8232349.1"/>
    <property type="molecule type" value="Genomic_DNA"/>
</dbReference>
<dbReference type="Proteomes" id="UP000792457">
    <property type="component" value="Unassembled WGS sequence"/>
</dbReference>
<accession>A0A8K0KDU2</accession>
<proteinExistence type="predicted"/>
<gene>
    <name evidence="1" type="ORF">J437_LFUL008817</name>
</gene>
<evidence type="ECO:0000313" key="1">
    <source>
        <dbReference type="EMBL" id="KAG8232349.1"/>
    </source>
</evidence>
<reference evidence="1" key="1">
    <citation type="submission" date="2013-04" db="EMBL/GenBank/DDBJ databases">
        <authorList>
            <person name="Qu J."/>
            <person name="Murali S.C."/>
            <person name="Bandaranaike D."/>
            <person name="Bellair M."/>
            <person name="Blankenburg K."/>
            <person name="Chao H."/>
            <person name="Dinh H."/>
            <person name="Doddapaneni H."/>
            <person name="Downs B."/>
            <person name="Dugan-Rocha S."/>
            <person name="Elkadiri S."/>
            <person name="Gnanaolivu R.D."/>
            <person name="Hernandez B."/>
            <person name="Javaid M."/>
            <person name="Jayaseelan J.C."/>
            <person name="Lee S."/>
            <person name="Li M."/>
            <person name="Ming W."/>
            <person name="Munidasa M."/>
            <person name="Muniz J."/>
            <person name="Nguyen L."/>
            <person name="Ongeri F."/>
            <person name="Osuji N."/>
            <person name="Pu L.-L."/>
            <person name="Puazo M."/>
            <person name="Qu C."/>
            <person name="Quiroz J."/>
            <person name="Raj R."/>
            <person name="Weissenberger G."/>
            <person name="Xin Y."/>
            <person name="Zou X."/>
            <person name="Han Y."/>
            <person name="Richards S."/>
            <person name="Worley K."/>
            <person name="Muzny D."/>
            <person name="Gibbs R."/>
        </authorList>
    </citation>
    <scope>NUCLEOTIDE SEQUENCE</scope>
    <source>
        <strain evidence="1">Sampled in the wild</strain>
    </source>
</reference>
<comment type="caution">
    <text evidence="1">The sequence shown here is derived from an EMBL/GenBank/DDBJ whole genome shotgun (WGS) entry which is preliminary data.</text>
</comment>
<dbReference type="OrthoDB" id="414730at2759"/>
<dbReference type="AlphaFoldDB" id="A0A8K0KDU2"/>
<reference evidence="1" key="2">
    <citation type="submission" date="2017-10" db="EMBL/GenBank/DDBJ databases">
        <title>Ladona fulva Genome sequencing and assembly.</title>
        <authorList>
            <person name="Murali S."/>
            <person name="Richards S."/>
            <person name="Bandaranaike D."/>
            <person name="Bellair M."/>
            <person name="Blankenburg K."/>
            <person name="Chao H."/>
            <person name="Dinh H."/>
            <person name="Doddapaneni H."/>
            <person name="Dugan-Rocha S."/>
            <person name="Elkadiri S."/>
            <person name="Gnanaolivu R."/>
            <person name="Hernandez B."/>
            <person name="Skinner E."/>
            <person name="Javaid M."/>
            <person name="Lee S."/>
            <person name="Li M."/>
            <person name="Ming W."/>
            <person name="Munidasa M."/>
            <person name="Muniz J."/>
            <person name="Nguyen L."/>
            <person name="Hughes D."/>
            <person name="Osuji N."/>
            <person name="Pu L.-L."/>
            <person name="Puazo M."/>
            <person name="Qu C."/>
            <person name="Quiroz J."/>
            <person name="Raj R."/>
            <person name="Weissenberger G."/>
            <person name="Xin Y."/>
            <person name="Zou X."/>
            <person name="Han Y."/>
            <person name="Worley K."/>
            <person name="Muzny D."/>
            <person name="Gibbs R."/>
        </authorList>
    </citation>
    <scope>NUCLEOTIDE SEQUENCE</scope>
    <source>
        <strain evidence="1">Sampled in the wild</strain>
    </source>
</reference>
<organism evidence="1 2">
    <name type="scientific">Ladona fulva</name>
    <name type="common">Scarce chaser dragonfly</name>
    <name type="synonym">Libellula fulva</name>
    <dbReference type="NCBI Taxonomy" id="123851"/>
    <lineage>
        <taxon>Eukaryota</taxon>
        <taxon>Metazoa</taxon>
        <taxon>Ecdysozoa</taxon>
        <taxon>Arthropoda</taxon>
        <taxon>Hexapoda</taxon>
        <taxon>Insecta</taxon>
        <taxon>Pterygota</taxon>
        <taxon>Palaeoptera</taxon>
        <taxon>Odonata</taxon>
        <taxon>Epiprocta</taxon>
        <taxon>Anisoptera</taxon>
        <taxon>Libelluloidea</taxon>
        <taxon>Libellulidae</taxon>
        <taxon>Ladona</taxon>
    </lineage>
</organism>